<keyword evidence="3" id="KW-0804">Transcription</keyword>
<keyword evidence="6" id="KW-1185">Reference proteome</keyword>
<dbReference type="PANTHER" id="PTHR42756">
    <property type="entry name" value="TRANSCRIPTIONAL REGULATOR, MARR"/>
    <property type="match status" value="1"/>
</dbReference>
<dbReference type="STRING" id="1121326.CLMAG_21300"/>
<dbReference type="InterPro" id="IPR036390">
    <property type="entry name" value="WH_DNA-bd_sf"/>
</dbReference>
<dbReference type="SMART" id="SM00347">
    <property type="entry name" value="HTH_MARR"/>
    <property type="match status" value="1"/>
</dbReference>
<keyword evidence="2" id="KW-0238">DNA-binding</keyword>
<evidence type="ECO:0000313" key="6">
    <source>
        <dbReference type="Proteomes" id="UP000076603"/>
    </source>
</evidence>
<dbReference type="InterPro" id="IPR036388">
    <property type="entry name" value="WH-like_DNA-bd_sf"/>
</dbReference>
<keyword evidence="1" id="KW-0805">Transcription regulation</keyword>
<gene>
    <name evidence="5" type="primary">slyA_1</name>
    <name evidence="5" type="ORF">CLMAG_21300</name>
</gene>
<evidence type="ECO:0000256" key="2">
    <source>
        <dbReference type="ARBA" id="ARBA00023125"/>
    </source>
</evidence>
<feature type="domain" description="HTH marR-type" evidence="4">
    <location>
        <begin position="1"/>
        <end position="139"/>
    </location>
</feature>
<organism evidence="5 6">
    <name type="scientific">Clostridium magnum DSM 2767</name>
    <dbReference type="NCBI Taxonomy" id="1121326"/>
    <lineage>
        <taxon>Bacteria</taxon>
        <taxon>Bacillati</taxon>
        <taxon>Bacillota</taxon>
        <taxon>Clostridia</taxon>
        <taxon>Eubacteriales</taxon>
        <taxon>Clostridiaceae</taxon>
        <taxon>Clostridium</taxon>
    </lineage>
</organism>
<evidence type="ECO:0000313" key="5">
    <source>
        <dbReference type="EMBL" id="KZL92321.1"/>
    </source>
</evidence>
<dbReference type="AlphaFoldDB" id="A0A162T7B0"/>
<dbReference type="PROSITE" id="PS50995">
    <property type="entry name" value="HTH_MARR_2"/>
    <property type="match status" value="1"/>
</dbReference>
<name>A0A162T7B0_9CLOT</name>
<dbReference type="RefSeq" id="WP_066621715.1">
    <property type="nucleotide sequence ID" value="NZ_FQXL01000004.1"/>
</dbReference>
<comment type="caution">
    <text evidence="5">The sequence shown here is derived from an EMBL/GenBank/DDBJ whole genome shotgun (WGS) entry which is preliminary data.</text>
</comment>
<dbReference type="PATRIC" id="fig|1121326.3.peg.2121"/>
<evidence type="ECO:0000256" key="1">
    <source>
        <dbReference type="ARBA" id="ARBA00023015"/>
    </source>
</evidence>
<evidence type="ECO:0000256" key="3">
    <source>
        <dbReference type="ARBA" id="ARBA00023163"/>
    </source>
</evidence>
<dbReference type="InterPro" id="IPR000835">
    <property type="entry name" value="HTH_MarR-typ"/>
</dbReference>
<accession>A0A162T7B0</accession>
<dbReference type="Pfam" id="PF12802">
    <property type="entry name" value="MarR_2"/>
    <property type="match status" value="1"/>
</dbReference>
<dbReference type="OrthoDB" id="384891at2"/>
<dbReference type="PRINTS" id="PR00598">
    <property type="entry name" value="HTHMARR"/>
</dbReference>
<protein>
    <submittedName>
        <fullName evidence="5">Transcriptional regulator SlyA</fullName>
    </submittedName>
</protein>
<evidence type="ECO:0000259" key="4">
    <source>
        <dbReference type="PROSITE" id="PS50995"/>
    </source>
</evidence>
<dbReference type="GO" id="GO:0003677">
    <property type="term" value="F:DNA binding"/>
    <property type="evidence" value="ECO:0007669"/>
    <property type="project" value="UniProtKB-KW"/>
</dbReference>
<dbReference type="PANTHER" id="PTHR42756:SF1">
    <property type="entry name" value="TRANSCRIPTIONAL REPRESSOR OF EMRAB OPERON"/>
    <property type="match status" value="1"/>
</dbReference>
<dbReference type="EMBL" id="LWAE01000002">
    <property type="protein sequence ID" value="KZL92321.1"/>
    <property type="molecule type" value="Genomic_DNA"/>
</dbReference>
<dbReference type="GO" id="GO:0003700">
    <property type="term" value="F:DNA-binding transcription factor activity"/>
    <property type="evidence" value="ECO:0007669"/>
    <property type="project" value="InterPro"/>
</dbReference>
<sequence>MDDKIHIGKQIFTFCNKLNRKIGKEASKYGVTSVQGRILGFLNHKSDKKDIFQKDIEEELDIRRSSVTSVLQLMEKNGYIKRVSVCEDARLKKIVITDKGLETNKNVYSSILKIEKILRDELSDEETGMFVNLINRLAKKIED</sequence>
<reference evidence="5 6" key="1">
    <citation type="submission" date="2016-04" db="EMBL/GenBank/DDBJ databases">
        <title>Genome sequence of Clostridium magnum DSM 2767.</title>
        <authorList>
            <person name="Poehlein A."/>
            <person name="Uhlig R."/>
            <person name="Fischer R."/>
            <person name="Bahl H."/>
            <person name="Daniel R."/>
        </authorList>
    </citation>
    <scope>NUCLEOTIDE SEQUENCE [LARGE SCALE GENOMIC DNA]</scope>
    <source>
        <strain evidence="5 6">DSM 2767</strain>
    </source>
</reference>
<dbReference type="Gene3D" id="1.10.10.10">
    <property type="entry name" value="Winged helix-like DNA-binding domain superfamily/Winged helix DNA-binding domain"/>
    <property type="match status" value="1"/>
</dbReference>
<dbReference type="SUPFAM" id="SSF46785">
    <property type="entry name" value="Winged helix' DNA-binding domain"/>
    <property type="match status" value="1"/>
</dbReference>
<dbReference type="Proteomes" id="UP000076603">
    <property type="component" value="Unassembled WGS sequence"/>
</dbReference>
<proteinExistence type="predicted"/>